<gene>
    <name evidence="2" type="ORF">GO493_22355</name>
</gene>
<keyword evidence="1" id="KW-1133">Transmembrane helix</keyword>
<comment type="caution">
    <text evidence="2">The sequence shown here is derived from an EMBL/GenBank/DDBJ whole genome shotgun (WGS) entry which is preliminary data.</text>
</comment>
<feature type="transmembrane region" description="Helical" evidence="1">
    <location>
        <begin position="142"/>
        <end position="162"/>
    </location>
</feature>
<dbReference type="PANTHER" id="PTHR34219:SF3">
    <property type="entry name" value="BLL7967 PROTEIN"/>
    <property type="match status" value="1"/>
</dbReference>
<organism evidence="2 3">
    <name type="scientific">Chitinophaga tropicalis</name>
    <dbReference type="NCBI Taxonomy" id="2683588"/>
    <lineage>
        <taxon>Bacteria</taxon>
        <taxon>Pseudomonadati</taxon>
        <taxon>Bacteroidota</taxon>
        <taxon>Chitinophagia</taxon>
        <taxon>Chitinophagales</taxon>
        <taxon>Chitinophagaceae</taxon>
        <taxon>Chitinophaga</taxon>
    </lineage>
</organism>
<dbReference type="InterPro" id="IPR005625">
    <property type="entry name" value="PepSY-ass_TM"/>
</dbReference>
<reference evidence="2 3" key="1">
    <citation type="submission" date="2019-12" db="EMBL/GenBank/DDBJ databases">
        <title>Chitinophaga sp. strain ysch24 (GDMCC 1.1355), whole genome shotgun sequence.</title>
        <authorList>
            <person name="Zhang X."/>
        </authorList>
    </citation>
    <scope>NUCLEOTIDE SEQUENCE [LARGE SCALE GENOMIC DNA]</scope>
    <source>
        <strain evidence="3">ysch24</strain>
    </source>
</reference>
<evidence type="ECO:0000313" key="3">
    <source>
        <dbReference type="Proteomes" id="UP000461730"/>
    </source>
</evidence>
<dbReference type="EMBL" id="WRXN01000011">
    <property type="protein sequence ID" value="MVT11027.1"/>
    <property type="molecule type" value="Genomic_DNA"/>
</dbReference>
<name>A0A7K1U9H6_9BACT</name>
<keyword evidence="3" id="KW-1185">Reference proteome</keyword>
<keyword evidence="1" id="KW-0812">Transmembrane</keyword>
<evidence type="ECO:0000313" key="2">
    <source>
        <dbReference type="EMBL" id="MVT11027.1"/>
    </source>
</evidence>
<protein>
    <submittedName>
        <fullName evidence="2">PepSY domain-containing protein</fullName>
    </submittedName>
</protein>
<evidence type="ECO:0000256" key="1">
    <source>
        <dbReference type="SAM" id="Phobius"/>
    </source>
</evidence>
<feature type="transmembrane region" description="Helical" evidence="1">
    <location>
        <begin position="192"/>
        <end position="212"/>
    </location>
</feature>
<proteinExistence type="predicted"/>
<dbReference type="PANTHER" id="PTHR34219">
    <property type="entry name" value="IRON-REGULATED INNER MEMBRANE PROTEIN-RELATED"/>
    <property type="match status" value="1"/>
</dbReference>
<dbReference type="Proteomes" id="UP000461730">
    <property type="component" value="Unassembled WGS sequence"/>
</dbReference>
<sequence>MTVKKLIGKIHLWLGFISGLGVFVIAITGCILAFQLEIESVTKPYIHTPSRPGKKMLPPSALKAIAVKLVTDKHPNAVSYPGKDKSASVMFWGAAPDYYYQVFMDPYTGKVLKVWSEEDDFFHFILHGHFYLWLPPAIGQPVVASVTLIFVVMLISGLILWWPKNKNAAKQRFSVKWNANWRRVNYDLHNVLGFYILTIGLIIAFTGLVWGFQWFSKSLYFATSGGQELPSDVPPLSDTTRAAMYAVAEDHVWQELKANAPAHAGIFISFPKEKTEAISGSVNYRPGTYYKSDYYYFDRNTLAVLPAKGPQTGRFADAGFADKLRGMNYDIHVGAILGIPGKIIVFLASLVCASLPVTGIYIWWGRRNKKVKKSPVKRRAAPLIKNKA</sequence>
<feature type="transmembrane region" description="Helical" evidence="1">
    <location>
        <begin position="343"/>
        <end position="364"/>
    </location>
</feature>
<dbReference type="AlphaFoldDB" id="A0A7K1U9H6"/>
<dbReference type="Pfam" id="PF03929">
    <property type="entry name" value="PepSY_TM"/>
    <property type="match status" value="1"/>
</dbReference>
<accession>A0A7K1U9H6</accession>
<dbReference type="PROSITE" id="PS51257">
    <property type="entry name" value="PROKAR_LIPOPROTEIN"/>
    <property type="match status" value="1"/>
</dbReference>
<feature type="transmembrane region" description="Helical" evidence="1">
    <location>
        <begin position="12"/>
        <end position="34"/>
    </location>
</feature>
<dbReference type="RefSeq" id="WP_157308453.1">
    <property type="nucleotide sequence ID" value="NZ_WRXN01000011.1"/>
</dbReference>
<keyword evidence="1" id="KW-0472">Membrane</keyword>